<evidence type="ECO:0000313" key="4">
    <source>
        <dbReference type="Proteomes" id="UP000094236"/>
    </source>
</evidence>
<evidence type="ECO:0000259" key="1">
    <source>
        <dbReference type="Pfam" id="PF00370"/>
    </source>
</evidence>
<dbReference type="OrthoDB" id="203824at2759"/>
<dbReference type="Pfam" id="PF00370">
    <property type="entry name" value="FGGY_N"/>
    <property type="match status" value="1"/>
</dbReference>
<dbReference type="GO" id="GO:0019321">
    <property type="term" value="P:pentose metabolic process"/>
    <property type="evidence" value="ECO:0007669"/>
    <property type="project" value="TreeGrafter"/>
</dbReference>
<protein>
    <recommendedName>
        <fullName evidence="5">Carbohydrate kinase FGGY C-terminal domain-containing protein</fullName>
    </recommendedName>
</protein>
<feature type="domain" description="Carbohydrate kinase FGGY C-terminal" evidence="2">
    <location>
        <begin position="320"/>
        <end position="529"/>
    </location>
</feature>
<organism evidence="3 4">
    <name type="scientific">Pachysolen tannophilus NRRL Y-2460</name>
    <dbReference type="NCBI Taxonomy" id="669874"/>
    <lineage>
        <taxon>Eukaryota</taxon>
        <taxon>Fungi</taxon>
        <taxon>Dikarya</taxon>
        <taxon>Ascomycota</taxon>
        <taxon>Saccharomycotina</taxon>
        <taxon>Pichiomycetes</taxon>
        <taxon>Pachysolenaceae</taxon>
        <taxon>Pachysolen</taxon>
    </lineage>
</organism>
<accession>A0A1E4TU05</accession>
<dbReference type="GO" id="GO:0019150">
    <property type="term" value="F:D-ribulokinase activity"/>
    <property type="evidence" value="ECO:0007669"/>
    <property type="project" value="TreeGrafter"/>
</dbReference>
<dbReference type="CDD" id="cd07778">
    <property type="entry name" value="ASKHA_NBD_FGGY_MPA43-like"/>
    <property type="match status" value="1"/>
</dbReference>
<dbReference type="InterPro" id="IPR018484">
    <property type="entry name" value="FGGY_N"/>
</dbReference>
<gene>
    <name evidence="3" type="ORF">PACTADRAFT_33788</name>
</gene>
<keyword evidence="4" id="KW-1185">Reference proteome</keyword>
<dbReference type="STRING" id="669874.A0A1E4TU05"/>
<dbReference type="AlphaFoldDB" id="A0A1E4TU05"/>
<dbReference type="EMBL" id="KV454014">
    <property type="protein sequence ID" value="ODV95210.1"/>
    <property type="molecule type" value="Genomic_DNA"/>
</dbReference>
<dbReference type="Gene3D" id="3.30.420.40">
    <property type="match status" value="1"/>
</dbReference>
<evidence type="ECO:0000259" key="2">
    <source>
        <dbReference type="Pfam" id="PF02782"/>
    </source>
</evidence>
<dbReference type="PANTHER" id="PTHR43435:SF1">
    <property type="entry name" value="PROTEIN MPA43"/>
    <property type="match status" value="1"/>
</dbReference>
<dbReference type="InterPro" id="IPR043129">
    <property type="entry name" value="ATPase_NBD"/>
</dbReference>
<evidence type="ECO:0000313" key="3">
    <source>
        <dbReference type="EMBL" id="ODV95210.1"/>
    </source>
</evidence>
<sequence length="588" mass="65431">MEGEMMGDQWFIGVDVGTGSARACVSDNLGKVLAVSERPISGINHPKHFEFITQSSTEIWEAVKEAVKEAIRDSISCVEGPVGVISGIGFAATCSLVVLQVQEDEGKLVPYAVDFEFQNKDQNIVLWMDHRCDKETDEINDACKDDPILNYIGGGFLPEMAIPKLKYLIDHIPAKDLEKILFMEFHDYLSIKAACDDDLTLYYKISNFDDGYDNYSNTSTKIKMALDGSLKGWSKDYFQKFGLAKLYENNFQLIGRLGPKSDNLNYLPLPYAGSKIGKVCPSIASQLGIPETTVIGHGVIDCYAGWISTVCAKDLSNTLSMVAGTSTCFLIAHNIDSFIPGIWGPFSGLIKDYYISEGGQSATGGLIEHLFNSHPAYNELIKLSTLENKNVYQFLDDYLNLLAKEQNLPTVHYLTKHMFLYGDILGNRTPYNNPQMRGSFIGESNDLSIKNLALKYLCILEFISFETKQIIETLEKGSHKIDKISISGSQSQNVKFVQMLSLITSKPVIIGNNPKYTVVRGASLIGNAAYQGKDIKDVMKELNVSGKVLNYSDNGILKQFLDTKYQIMVDMAESQIRYRKLIETTLNS</sequence>
<dbReference type="PANTHER" id="PTHR43435">
    <property type="entry name" value="RIBULOKINASE"/>
    <property type="match status" value="1"/>
</dbReference>
<evidence type="ECO:0008006" key="5">
    <source>
        <dbReference type="Google" id="ProtNLM"/>
    </source>
</evidence>
<dbReference type="Pfam" id="PF02782">
    <property type="entry name" value="FGGY_C"/>
    <property type="match status" value="1"/>
</dbReference>
<dbReference type="Proteomes" id="UP000094236">
    <property type="component" value="Unassembled WGS sequence"/>
</dbReference>
<feature type="domain" description="Carbohydrate kinase FGGY N-terminal" evidence="1">
    <location>
        <begin position="11"/>
        <end position="191"/>
    </location>
</feature>
<dbReference type="NCBIfam" id="TIGR01315">
    <property type="entry name" value="5C_CHO_kinase"/>
    <property type="match status" value="1"/>
</dbReference>
<reference evidence="4" key="1">
    <citation type="submission" date="2016-05" db="EMBL/GenBank/DDBJ databases">
        <title>Comparative genomics of biotechnologically important yeasts.</title>
        <authorList>
            <consortium name="DOE Joint Genome Institute"/>
            <person name="Riley R."/>
            <person name="Haridas S."/>
            <person name="Wolfe K.H."/>
            <person name="Lopes M.R."/>
            <person name="Hittinger C.T."/>
            <person name="Goker M."/>
            <person name="Salamov A."/>
            <person name="Wisecaver J."/>
            <person name="Long T.M."/>
            <person name="Aerts A.L."/>
            <person name="Barry K."/>
            <person name="Choi C."/>
            <person name="Clum A."/>
            <person name="Coughlan A.Y."/>
            <person name="Deshpande S."/>
            <person name="Douglass A.P."/>
            <person name="Hanson S.J."/>
            <person name="Klenk H.-P."/>
            <person name="Labutti K."/>
            <person name="Lapidus A."/>
            <person name="Lindquist E."/>
            <person name="Lipzen A."/>
            <person name="Meier-Kolthoff J.P."/>
            <person name="Ohm R.A."/>
            <person name="Otillar R.P."/>
            <person name="Pangilinan J."/>
            <person name="Peng Y."/>
            <person name="Rokas A."/>
            <person name="Rosa C.A."/>
            <person name="Scheuner C."/>
            <person name="Sibirny A.A."/>
            <person name="Slot J.C."/>
            <person name="Stielow J.B."/>
            <person name="Sun H."/>
            <person name="Kurtzman C.P."/>
            <person name="Blackwell M."/>
            <person name="Grigoriev I.V."/>
            <person name="Jeffries T.W."/>
        </authorList>
    </citation>
    <scope>NUCLEOTIDE SEQUENCE [LARGE SCALE GENOMIC DNA]</scope>
    <source>
        <strain evidence="4">NRRL Y-2460</strain>
    </source>
</reference>
<dbReference type="Gene3D" id="1.20.58.2240">
    <property type="match status" value="1"/>
</dbReference>
<dbReference type="InterPro" id="IPR006003">
    <property type="entry name" value="FGGY_RbtK-like"/>
</dbReference>
<dbReference type="InterPro" id="IPR018485">
    <property type="entry name" value="FGGY_C"/>
</dbReference>
<name>A0A1E4TU05_PACTA</name>
<dbReference type="GO" id="GO:0005737">
    <property type="term" value="C:cytoplasm"/>
    <property type="evidence" value="ECO:0007669"/>
    <property type="project" value="TreeGrafter"/>
</dbReference>
<dbReference type="SUPFAM" id="SSF53067">
    <property type="entry name" value="Actin-like ATPase domain"/>
    <property type="match status" value="2"/>
</dbReference>
<proteinExistence type="predicted"/>